<evidence type="ECO:0000256" key="3">
    <source>
        <dbReference type="ARBA" id="ARBA00022989"/>
    </source>
</evidence>
<protein>
    <submittedName>
        <fullName evidence="7">NhaP-type Na+/H+ or K+/H+ antiporter</fullName>
    </submittedName>
</protein>
<dbReference type="InterPro" id="IPR006153">
    <property type="entry name" value="Cation/H_exchanger_TM"/>
</dbReference>
<dbReference type="InterPro" id="IPR004712">
    <property type="entry name" value="Na+/H+_antiporter_fungi"/>
</dbReference>
<name>A0A7X0HJ28_9ACTN</name>
<dbReference type="GO" id="GO:0042391">
    <property type="term" value="P:regulation of membrane potential"/>
    <property type="evidence" value="ECO:0007669"/>
    <property type="project" value="InterPro"/>
</dbReference>
<proteinExistence type="predicted"/>
<keyword evidence="2 5" id="KW-0812">Transmembrane</keyword>
<dbReference type="GO" id="GO:0005886">
    <property type="term" value="C:plasma membrane"/>
    <property type="evidence" value="ECO:0007669"/>
    <property type="project" value="InterPro"/>
</dbReference>
<dbReference type="Pfam" id="PF00999">
    <property type="entry name" value="Na_H_Exchanger"/>
    <property type="match status" value="1"/>
</dbReference>
<evidence type="ECO:0000256" key="5">
    <source>
        <dbReference type="SAM" id="Phobius"/>
    </source>
</evidence>
<feature type="transmembrane region" description="Helical" evidence="5">
    <location>
        <begin position="89"/>
        <end position="113"/>
    </location>
</feature>
<gene>
    <name evidence="7" type="ORF">HNQ79_004967</name>
</gene>
<sequence length="192" mass="20782">AAEKRHAIESGPLLIFTLVLALFVLGVSGLLHVDGILAVFVCGLAFNATSSASERADENKIDEAVNRLVVLPLFTALGAMLPWREWGELGWWRALLLVVGVLLLRRLPVLLILKRPLSLTWRDTVFLGWFGPLGVSALFYLTMEAHRLGTNPVVLAGGTLVVAASTIVHAITTAPGLALYRKAANRTPERAQ</sequence>
<feature type="transmembrane region" description="Helical" evidence="5">
    <location>
        <begin position="36"/>
        <end position="52"/>
    </location>
</feature>
<evidence type="ECO:0000313" key="7">
    <source>
        <dbReference type="EMBL" id="MBB6438455.1"/>
    </source>
</evidence>
<feature type="domain" description="Cation/H+ exchanger transmembrane" evidence="6">
    <location>
        <begin position="14"/>
        <end position="176"/>
    </location>
</feature>
<feature type="transmembrane region" description="Helical" evidence="5">
    <location>
        <begin position="12"/>
        <end position="30"/>
    </location>
</feature>
<dbReference type="RefSeq" id="WP_185034612.1">
    <property type="nucleotide sequence ID" value="NZ_JACHEM010000014.1"/>
</dbReference>
<dbReference type="PANTHER" id="PTHR31382">
    <property type="entry name" value="NA(+)/H(+) ANTIPORTER"/>
    <property type="match status" value="1"/>
</dbReference>
<dbReference type="AlphaFoldDB" id="A0A7X0HJ28"/>
<comment type="subcellular location">
    <subcellularLocation>
        <location evidence="1">Membrane</location>
        <topology evidence="1">Multi-pass membrane protein</topology>
    </subcellularLocation>
</comment>
<keyword evidence="8" id="KW-1185">Reference proteome</keyword>
<dbReference type="PANTHER" id="PTHR31382:SF1">
    <property type="entry name" value="SODIUM ION_PROTON EXCHANGER (EUROFUNG)"/>
    <property type="match status" value="1"/>
</dbReference>
<dbReference type="Proteomes" id="UP000540423">
    <property type="component" value="Unassembled WGS sequence"/>
</dbReference>
<dbReference type="GO" id="GO:0120029">
    <property type="term" value="P:proton export across plasma membrane"/>
    <property type="evidence" value="ECO:0007669"/>
    <property type="project" value="InterPro"/>
</dbReference>
<organism evidence="7 8">
    <name type="scientific">Streptomyces candidus</name>
    <dbReference type="NCBI Taxonomy" id="67283"/>
    <lineage>
        <taxon>Bacteria</taxon>
        <taxon>Bacillati</taxon>
        <taxon>Actinomycetota</taxon>
        <taxon>Actinomycetes</taxon>
        <taxon>Kitasatosporales</taxon>
        <taxon>Streptomycetaceae</taxon>
        <taxon>Streptomyces</taxon>
    </lineage>
</organism>
<keyword evidence="3 5" id="KW-1133">Transmembrane helix</keyword>
<dbReference type="GO" id="GO:0015385">
    <property type="term" value="F:sodium:proton antiporter activity"/>
    <property type="evidence" value="ECO:0007669"/>
    <property type="project" value="InterPro"/>
</dbReference>
<comment type="caution">
    <text evidence="7">The sequence shown here is derived from an EMBL/GenBank/DDBJ whole genome shotgun (WGS) entry which is preliminary data.</text>
</comment>
<evidence type="ECO:0000313" key="8">
    <source>
        <dbReference type="Proteomes" id="UP000540423"/>
    </source>
</evidence>
<feature type="transmembrane region" description="Helical" evidence="5">
    <location>
        <begin position="155"/>
        <end position="180"/>
    </location>
</feature>
<evidence type="ECO:0000259" key="6">
    <source>
        <dbReference type="Pfam" id="PF00999"/>
    </source>
</evidence>
<reference evidence="7 8" key="1">
    <citation type="submission" date="2020-08" db="EMBL/GenBank/DDBJ databases">
        <title>Genomic Encyclopedia of Type Strains, Phase IV (KMG-IV): sequencing the most valuable type-strain genomes for metagenomic binning, comparative biology and taxonomic classification.</title>
        <authorList>
            <person name="Goeker M."/>
        </authorList>
    </citation>
    <scope>NUCLEOTIDE SEQUENCE [LARGE SCALE GENOMIC DNA]</scope>
    <source>
        <strain evidence="7 8">DSM 40141</strain>
    </source>
</reference>
<keyword evidence="4 5" id="KW-0472">Membrane</keyword>
<feature type="transmembrane region" description="Helical" evidence="5">
    <location>
        <begin position="125"/>
        <end position="143"/>
    </location>
</feature>
<evidence type="ECO:0000256" key="4">
    <source>
        <dbReference type="ARBA" id="ARBA00023136"/>
    </source>
</evidence>
<dbReference type="GO" id="GO:0036376">
    <property type="term" value="P:sodium ion export across plasma membrane"/>
    <property type="evidence" value="ECO:0007669"/>
    <property type="project" value="InterPro"/>
</dbReference>
<evidence type="ECO:0000256" key="1">
    <source>
        <dbReference type="ARBA" id="ARBA00004141"/>
    </source>
</evidence>
<evidence type="ECO:0000256" key="2">
    <source>
        <dbReference type="ARBA" id="ARBA00022692"/>
    </source>
</evidence>
<accession>A0A7X0HJ28</accession>
<dbReference type="EMBL" id="JACHEM010000014">
    <property type="protein sequence ID" value="MBB6438455.1"/>
    <property type="molecule type" value="Genomic_DNA"/>
</dbReference>
<feature type="transmembrane region" description="Helical" evidence="5">
    <location>
        <begin position="64"/>
        <end position="83"/>
    </location>
</feature>
<feature type="non-terminal residue" evidence="7">
    <location>
        <position position="1"/>
    </location>
</feature>